<comment type="caution">
    <text evidence="3">The sequence shown here is derived from an EMBL/GenBank/DDBJ whole genome shotgun (WGS) entry which is preliminary data.</text>
</comment>
<evidence type="ECO:0000256" key="1">
    <source>
        <dbReference type="ARBA" id="ARBA00004196"/>
    </source>
</evidence>
<accession>A0AAE2ZWA8</accession>
<dbReference type="Gene3D" id="2.60.40.4270">
    <property type="entry name" value="Listeria-Bacteroides repeat domain"/>
    <property type="match status" value="2"/>
</dbReference>
<dbReference type="InterPro" id="IPR042229">
    <property type="entry name" value="Listeria/Bacterioides_rpt_sf"/>
</dbReference>
<dbReference type="Pfam" id="PF09479">
    <property type="entry name" value="Flg_new"/>
    <property type="match status" value="2"/>
</dbReference>
<dbReference type="InterPro" id="IPR013378">
    <property type="entry name" value="InlB-like_B-rpt"/>
</dbReference>
<protein>
    <submittedName>
        <fullName evidence="3">InlB B-repeat-containing protein</fullName>
    </submittedName>
</protein>
<organism evidence="3 4">
    <name type="scientific">Waltera acetigignens</name>
    <dbReference type="NCBI Taxonomy" id="2981769"/>
    <lineage>
        <taxon>Bacteria</taxon>
        <taxon>Bacillati</taxon>
        <taxon>Bacillota</taxon>
        <taxon>Clostridia</taxon>
        <taxon>Lachnospirales</taxon>
        <taxon>Lachnospiraceae</taxon>
        <taxon>Waltera</taxon>
    </lineage>
</organism>
<dbReference type="GO" id="GO:0030313">
    <property type="term" value="C:cell envelope"/>
    <property type="evidence" value="ECO:0007669"/>
    <property type="project" value="UniProtKB-SubCell"/>
</dbReference>
<name>A0AAE2ZWA8_9FIRM</name>
<comment type="subcellular location">
    <subcellularLocation>
        <location evidence="1">Cell envelope</location>
    </subcellularLocation>
</comment>
<dbReference type="Proteomes" id="UP001197795">
    <property type="component" value="Unassembled WGS sequence"/>
</dbReference>
<sequence>MRYGRYRAGLLVLGIALLFSIQSEAAAKKTIYNSPYVSFSPDGRAFTTCAGDRNYVWYARDDSTTVYTQIPSSLRDPVVGEHIYTEKRYGEIPVGYWKVVHRPGQCIHNGYTGKNWHGVSFGRQKCMQYYYSGWKAYCADCGEAIEEYNIYMSREAAASIQYLDLGNERKPMSYYYLCPFCDNLEQGVDLPAHKCKNISWNQYKVCYQANTGGASYNGYMDDSIHMYNDAIVYEGKTVTPVTHLTENNYSRTGYLFAGWNTEPDGSGTTYADKAAIENLRQADWRDRTTWTDNDHGVVNLYAQWVRSESTLVLYANGGKYDDREIFSVTQPYLERYLLQEELVCAPDGYTVCFRANGGSEITPVQGKNRFVEWKKVHPFRGSLDGKQYIFDAPDGNVDRLTAVYQPEPVTLPETTRPGWSFGGWYYDSEFRRPAGGAGDSIIPSENTTLYAQWVDLTLLAKDNYKENEGKGAVDLSWEQTDHNNKTYLIYQRLEDGAWMRINSATDINSGAAVELTGIYEAKTRTYNVPYTGLYVIKAMGAQGQGYGSFRGGCGGSASGTFWLQRGEQLTYAVGGQNGYNKGGRASNYGNGGGMTSVVSDRKGILLIAGGGGGASPGGAGGKGGSMESVLGQQEGEAGMAGGGAGYYGGTAGEKIVHHHTNDCYRNASYTPTFGDWEYFMWGSNCFDSSGTNSYQYNGHTTSTDDDEWSRAIVRVGWARNGNYPKEQMWNVSGYRGIPTNGNTTLNLSYFCDGWGSLGGNIVNTDWLPDEKQPSEFVILDQKGTKIAQGKFRDYPFYDKHGGGDPAASDFRQSLHISLPEGTTHIYVHLNFHLRGNVWFTAGISSLSFSGGRTLVCGYTEGQVLFSKPAYGGSSYVNPECALLYESESGVRSRDGLLCLQSKAIGYQETLQLKGVRATDLAAPGKIPENVVREALDRERIRISWTEPEDYGTVYYHRAESYLTGSTSKLCDSNITKNTLLSGIRGYYYLVDQNRDTVVTDDAGYCKEPHMELEVKDGVQYLHVAAVDVAGNVSETTHICVDGKQILWKLHTKQLKINEAEGNVYPAAADKTWYVRADGKTPFTLTNASYMEGTARPDYQLNGTIYETVTEDGGRARNIIVTPSAEITDDVIRTDAEGLSYATEGTNVLQQHSYSYTLRSHRNQELTGVQQFVISGDRNGQTIRVIPVAEADHGTDKIYSVSTQDQKNGIALIADGEAPVIRGMEILENRALIDRRDGAVTIRVTATDALSGVDHFTIVISNTDNAVSKTYLPGEDGCIVITITEDEPLFSGDFTVLGYASDHVGNESRICYGTTEFALESSVKRILEPQEPVFKCGESGILTFTTWGYADRVEVIFPECMTALDPTLNKVYDYTESQGYRKTEELEFMVPLYTPENQTQEITVRAYKGDKRLEDHPTISVIGVSGNVLDELRTRLR</sequence>
<gene>
    <name evidence="3" type="ORF">LKD75_03165</name>
</gene>
<evidence type="ECO:0000313" key="3">
    <source>
        <dbReference type="EMBL" id="MCC2118601.1"/>
    </source>
</evidence>
<feature type="chain" id="PRO_5042180494" evidence="2">
    <location>
        <begin position="26"/>
        <end position="1436"/>
    </location>
</feature>
<dbReference type="EMBL" id="JAJEPV010000005">
    <property type="protein sequence ID" value="MCC2118601.1"/>
    <property type="molecule type" value="Genomic_DNA"/>
</dbReference>
<reference evidence="3 4" key="1">
    <citation type="submission" date="2021-10" db="EMBL/GenBank/DDBJ databases">
        <title>Anaerobic single-cell dispensing facilitates the cultivation of human gut bacteria.</title>
        <authorList>
            <person name="Afrizal A."/>
        </authorList>
    </citation>
    <scope>NUCLEOTIDE SEQUENCE [LARGE SCALE GENOMIC DNA]</scope>
    <source>
        <strain evidence="3 4">CLA-AA-H273</strain>
    </source>
</reference>
<evidence type="ECO:0000256" key="2">
    <source>
        <dbReference type="SAM" id="SignalP"/>
    </source>
</evidence>
<keyword evidence="4" id="KW-1185">Reference proteome</keyword>
<feature type="signal peptide" evidence="2">
    <location>
        <begin position="1"/>
        <end position="25"/>
    </location>
</feature>
<evidence type="ECO:0000313" key="4">
    <source>
        <dbReference type="Proteomes" id="UP001197795"/>
    </source>
</evidence>
<proteinExistence type="predicted"/>
<dbReference type="RefSeq" id="WP_227732442.1">
    <property type="nucleotide sequence ID" value="NZ_JAJEPV010000005.1"/>
</dbReference>
<keyword evidence="2" id="KW-0732">Signal</keyword>